<gene>
    <name evidence="2" type="ORF">CHLNCDRAFT_9217</name>
</gene>
<proteinExistence type="predicted"/>
<evidence type="ECO:0000313" key="2">
    <source>
        <dbReference type="EMBL" id="EFN52898.1"/>
    </source>
</evidence>
<feature type="domain" description="Xaa-Pro dipeptidyl-peptidase-like" evidence="1">
    <location>
        <begin position="19"/>
        <end position="212"/>
    </location>
</feature>
<dbReference type="Pfam" id="PF02129">
    <property type="entry name" value="Peptidase_S15"/>
    <property type="match status" value="1"/>
</dbReference>
<dbReference type="Proteomes" id="UP000008141">
    <property type="component" value="Unassembled WGS sequence"/>
</dbReference>
<dbReference type="AlphaFoldDB" id="E1ZN25"/>
<dbReference type="KEGG" id="cvr:CHLNCDRAFT_9217"/>
<dbReference type="Gene3D" id="3.40.50.1820">
    <property type="entry name" value="alpha/beta hydrolase"/>
    <property type="match status" value="1"/>
</dbReference>
<dbReference type="RefSeq" id="XP_005845000.1">
    <property type="nucleotide sequence ID" value="XM_005844938.1"/>
</dbReference>
<dbReference type="InterPro" id="IPR000383">
    <property type="entry name" value="Xaa-Pro-like_dom"/>
</dbReference>
<dbReference type="FunCoup" id="E1ZN25">
    <property type="interactions" value="20"/>
</dbReference>
<keyword evidence="3" id="KW-1185">Reference proteome</keyword>
<dbReference type="OMA" id="HECTACM"/>
<organism evidence="3">
    <name type="scientific">Chlorella variabilis</name>
    <name type="common">Green alga</name>
    <dbReference type="NCBI Taxonomy" id="554065"/>
    <lineage>
        <taxon>Eukaryota</taxon>
        <taxon>Viridiplantae</taxon>
        <taxon>Chlorophyta</taxon>
        <taxon>core chlorophytes</taxon>
        <taxon>Trebouxiophyceae</taxon>
        <taxon>Chlorellales</taxon>
        <taxon>Chlorellaceae</taxon>
        <taxon>Chlorella clade</taxon>
        <taxon>Chlorella</taxon>
    </lineage>
</organism>
<dbReference type="GO" id="GO:0016787">
    <property type="term" value="F:hydrolase activity"/>
    <property type="evidence" value="ECO:0007669"/>
    <property type="project" value="InterPro"/>
</dbReference>
<dbReference type="InterPro" id="IPR029058">
    <property type="entry name" value="AB_hydrolase_fold"/>
</dbReference>
<evidence type="ECO:0000313" key="3">
    <source>
        <dbReference type="Proteomes" id="UP000008141"/>
    </source>
</evidence>
<dbReference type="eggNOG" id="ENOG502QVWM">
    <property type="taxonomic scope" value="Eukaryota"/>
</dbReference>
<dbReference type="PANTHER" id="PTHR47381">
    <property type="entry name" value="ALPHA/BETA-HYDROLASES SUPERFAMILY PROTEIN"/>
    <property type="match status" value="1"/>
</dbReference>
<dbReference type="GeneID" id="17352191"/>
<dbReference type="SUPFAM" id="SSF53474">
    <property type="entry name" value="alpha/beta-Hydrolases"/>
    <property type="match status" value="1"/>
</dbReference>
<protein>
    <recommendedName>
        <fullName evidence="1">Xaa-Pro dipeptidyl-peptidase-like domain-containing protein</fullName>
    </recommendedName>
</protein>
<evidence type="ECO:0000259" key="1">
    <source>
        <dbReference type="Pfam" id="PF02129"/>
    </source>
</evidence>
<dbReference type="PANTHER" id="PTHR47381:SF3">
    <property type="entry name" value="ALPHA_BETA-HYDROLASES SUPERFAMILY PROTEIN"/>
    <property type="match status" value="1"/>
</dbReference>
<feature type="non-terminal residue" evidence="2">
    <location>
        <position position="300"/>
    </location>
</feature>
<dbReference type="InParanoid" id="E1ZN25"/>
<dbReference type="EMBL" id="GL433854">
    <property type="protein sequence ID" value="EFN52898.1"/>
    <property type="molecule type" value="Genomic_DNA"/>
</dbReference>
<dbReference type="OrthoDB" id="2152248at2759"/>
<feature type="non-terminal residue" evidence="2">
    <location>
        <position position="1"/>
    </location>
</feature>
<sequence length="300" mass="32551">SDAASQAWLPVRLVKRARAQQERLPAVVLLHATGASKDSMATQQAEFARRGYLAVAVDCRYHGERSVDLEDCRGGYEQALVRAWRRSGERPFLLDNVWDLHRLLDWLQHRQGGGGASRLPRLARLPAQLCQPDVDAARIGMTGVSLGGMHTWLTAAADVRVAVAAPMIGVQHFGWAVQQQQYHGRVGSIPLVFQAAAADLAQQQQQGTAAGAEVSPEVVAAVWEQLLPGLLDRYDAPHSLPLLAPRPLLVANGEVDPRCPMQGVEVAMEAVRAAYERHGAADKLQLYVVPGCGHECTACM</sequence>
<accession>E1ZN25</accession>
<name>E1ZN25_CHLVA</name>
<reference evidence="2 3" key="1">
    <citation type="journal article" date="2010" name="Plant Cell">
        <title>The Chlorella variabilis NC64A genome reveals adaptation to photosymbiosis, coevolution with viruses, and cryptic sex.</title>
        <authorList>
            <person name="Blanc G."/>
            <person name="Duncan G."/>
            <person name="Agarkova I."/>
            <person name="Borodovsky M."/>
            <person name="Gurnon J."/>
            <person name="Kuo A."/>
            <person name="Lindquist E."/>
            <person name="Lucas S."/>
            <person name="Pangilinan J."/>
            <person name="Polle J."/>
            <person name="Salamov A."/>
            <person name="Terry A."/>
            <person name="Yamada T."/>
            <person name="Dunigan D.D."/>
            <person name="Grigoriev I.V."/>
            <person name="Claverie J.M."/>
            <person name="Van Etten J.L."/>
        </authorList>
    </citation>
    <scope>NUCLEOTIDE SEQUENCE [LARGE SCALE GENOMIC DNA]</scope>
    <source>
        <strain evidence="2 3">NC64A</strain>
    </source>
</reference>
<dbReference type="STRING" id="554065.E1ZN25"/>